<feature type="transmembrane region" description="Helical" evidence="8">
    <location>
        <begin position="65"/>
        <end position="81"/>
    </location>
</feature>
<evidence type="ECO:0000256" key="1">
    <source>
        <dbReference type="ARBA" id="ARBA00004651"/>
    </source>
</evidence>
<evidence type="ECO:0000256" key="5">
    <source>
        <dbReference type="ARBA" id="ARBA00022692"/>
    </source>
</evidence>
<feature type="transmembrane region" description="Helical" evidence="8">
    <location>
        <begin position="265"/>
        <end position="287"/>
    </location>
</feature>
<proteinExistence type="predicted"/>
<feature type="transmembrane region" description="Helical" evidence="8">
    <location>
        <begin position="316"/>
        <end position="340"/>
    </location>
</feature>
<evidence type="ECO:0000313" key="10">
    <source>
        <dbReference type="EMBL" id="MDI6452520.1"/>
    </source>
</evidence>
<dbReference type="GO" id="GO:0008982">
    <property type="term" value="F:protein-N(PI)-phosphohistidine-sugar phosphotransferase activity"/>
    <property type="evidence" value="ECO:0007669"/>
    <property type="project" value="InterPro"/>
</dbReference>
<feature type="transmembrane region" description="Helical" evidence="8">
    <location>
        <begin position="118"/>
        <end position="136"/>
    </location>
</feature>
<feature type="transmembrane region" description="Helical" evidence="8">
    <location>
        <begin position="88"/>
        <end position="112"/>
    </location>
</feature>
<evidence type="ECO:0000256" key="4">
    <source>
        <dbReference type="ARBA" id="ARBA00022597"/>
    </source>
</evidence>
<sequence>MNKEKEVKVEKVEAKKEKRVKNFVMTTMNGMVYGLFATLIIGVIFQQFGRLLGIYLIEVTLFETLRNLMGIGIGIGIALSLKMSGLKLVVASVIGGIATSFKYSFGVGMVYALNNDPVTVYLVVIFGILAMRYVLVRRTPVDILLVPLFGSLVAVILTLVLSGPVGFVLSYISSGIDSATAFAPFPMSIVIAVVMGMLLTSPISSAAIAIALQLEGIAAGAAVIGCTTQMIGFAVQSRKDNNIGMVLSIAFGTSMLQFKNILRKPVIWLPTIIASAILGPIFVLVVGTETSRFGAGMGSSAFVGQLQTLDYMGYSFASWLSVLLMLTVSAALVFAFDILFRKKNWIIAGDLAVNRDIN</sequence>
<dbReference type="EMBL" id="JASCXW010000005">
    <property type="protein sequence ID" value="MDI6452520.1"/>
    <property type="molecule type" value="Genomic_DNA"/>
</dbReference>
<evidence type="ECO:0000259" key="9">
    <source>
        <dbReference type="Pfam" id="PF13303"/>
    </source>
</evidence>
<reference evidence="10" key="1">
    <citation type="submission" date="2023-05" db="EMBL/GenBank/DDBJ databases">
        <title>Mariniplasma microaerophilum sp. nov., a novel anaerobic mollicute isolated from terrestrial mud volcano, Taman Peninsula, Russia.</title>
        <authorList>
            <person name="Khomyakova M.A."/>
            <person name="Merkel A.Y."/>
            <person name="Slobodkin A.I."/>
        </authorList>
    </citation>
    <scope>NUCLEOTIDE SEQUENCE</scope>
    <source>
        <strain evidence="10">M4Ah</strain>
    </source>
</reference>
<feature type="transmembrane region" description="Helical" evidence="8">
    <location>
        <begin position="20"/>
        <end position="45"/>
    </location>
</feature>
<dbReference type="Proteomes" id="UP001431532">
    <property type="component" value="Unassembled WGS sequence"/>
</dbReference>
<dbReference type="RefSeq" id="WP_282838935.1">
    <property type="nucleotide sequence ID" value="NZ_JASCXW010000005.1"/>
</dbReference>
<dbReference type="InterPro" id="IPR003352">
    <property type="entry name" value="PTS_EIIC"/>
</dbReference>
<comment type="subcellular location">
    <subcellularLocation>
        <location evidence="1">Cell membrane</location>
        <topology evidence="1">Multi-pass membrane protein</topology>
    </subcellularLocation>
</comment>
<keyword evidence="4 10" id="KW-0762">Sugar transport</keyword>
<evidence type="ECO:0000313" key="11">
    <source>
        <dbReference type="Proteomes" id="UP001431532"/>
    </source>
</evidence>
<name>A0AAW6U3R8_9MOLU</name>
<accession>A0AAW6U3R8</accession>
<keyword evidence="2" id="KW-0813">Transport</keyword>
<feature type="transmembrane region" description="Helical" evidence="8">
    <location>
        <begin position="241"/>
        <end position="258"/>
    </location>
</feature>
<dbReference type="AlphaFoldDB" id="A0AAW6U3R8"/>
<dbReference type="GO" id="GO:0005886">
    <property type="term" value="C:plasma membrane"/>
    <property type="evidence" value="ECO:0007669"/>
    <property type="project" value="UniProtKB-SubCell"/>
</dbReference>
<comment type="caution">
    <text evidence="10">The sequence shown here is derived from an EMBL/GenBank/DDBJ whole genome shotgun (WGS) entry which is preliminary data.</text>
</comment>
<keyword evidence="11" id="KW-1185">Reference proteome</keyword>
<evidence type="ECO:0000256" key="3">
    <source>
        <dbReference type="ARBA" id="ARBA00022475"/>
    </source>
</evidence>
<keyword evidence="5 8" id="KW-0812">Transmembrane</keyword>
<keyword evidence="6 8" id="KW-1133">Transmembrane helix</keyword>
<gene>
    <name evidence="10" type="ORF">QJ521_02985</name>
</gene>
<evidence type="ECO:0000256" key="2">
    <source>
        <dbReference type="ARBA" id="ARBA00022448"/>
    </source>
</evidence>
<dbReference type="Pfam" id="PF13303">
    <property type="entry name" value="PTS_EIIC_2"/>
    <property type="match status" value="1"/>
</dbReference>
<keyword evidence="3" id="KW-1003">Cell membrane</keyword>
<feature type="domain" description="Phosphotransferase system EIIC" evidence="9">
    <location>
        <begin position="25"/>
        <end position="352"/>
    </location>
</feature>
<evidence type="ECO:0000256" key="8">
    <source>
        <dbReference type="SAM" id="Phobius"/>
    </source>
</evidence>
<dbReference type="GO" id="GO:0009401">
    <property type="term" value="P:phosphoenolpyruvate-dependent sugar phosphotransferase system"/>
    <property type="evidence" value="ECO:0007669"/>
    <property type="project" value="InterPro"/>
</dbReference>
<feature type="transmembrane region" description="Helical" evidence="8">
    <location>
        <begin position="143"/>
        <end position="169"/>
    </location>
</feature>
<protein>
    <submittedName>
        <fullName evidence="10">PTS sugar transporter subunit IIC</fullName>
    </submittedName>
</protein>
<feature type="transmembrane region" description="Helical" evidence="8">
    <location>
        <begin position="217"/>
        <end position="235"/>
    </location>
</feature>
<evidence type="ECO:0000256" key="7">
    <source>
        <dbReference type="ARBA" id="ARBA00023136"/>
    </source>
</evidence>
<keyword evidence="7 8" id="KW-0472">Membrane</keyword>
<organism evidence="10 11">
    <name type="scientific">Peloplasma aerotolerans</name>
    <dbReference type="NCBI Taxonomy" id="3044389"/>
    <lineage>
        <taxon>Bacteria</taxon>
        <taxon>Bacillati</taxon>
        <taxon>Mycoplasmatota</taxon>
        <taxon>Mollicutes</taxon>
        <taxon>Acholeplasmatales</taxon>
        <taxon>Acholeplasmataceae</taxon>
        <taxon>Peloplasma</taxon>
    </lineage>
</organism>
<evidence type="ECO:0000256" key="6">
    <source>
        <dbReference type="ARBA" id="ARBA00022989"/>
    </source>
</evidence>
<feature type="transmembrane region" description="Helical" evidence="8">
    <location>
        <begin position="189"/>
        <end position="210"/>
    </location>
</feature>